<accession>A0AC60PPR9</accession>
<proteinExistence type="predicted"/>
<reference evidence="1 2" key="1">
    <citation type="journal article" date="2020" name="Cell">
        <title>Large-Scale Comparative Analyses of Tick Genomes Elucidate Their Genetic Diversity and Vector Capacities.</title>
        <authorList>
            <consortium name="Tick Genome and Microbiome Consortium (TIGMIC)"/>
            <person name="Jia N."/>
            <person name="Wang J."/>
            <person name="Shi W."/>
            <person name="Du L."/>
            <person name="Sun Y."/>
            <person name="Zhan W."/>
            <person name="Jiang J.F."/>
            <person name="Wang Q."/>
            <person name="Zhang B."/>
            <person name="Ji P."/>
            <person name="Bell-Sakyi L."/>
            <person name="Cui X.M."/>
            <person name="Yuan T.T."/>
            <person name="Jiang B.G."/>
            <person name="Yang W.F."/>
            <person name="Lam T.T."/>
            <person name="Chang Q.C."/>
            <person name="Ding S.J."/>
            <person name="Wang X.J."/>
            <person name="Zhu J.G."/>
            <person name="Ruan X.D."/>
            <person name="Zhao L."/>
            <person name="Wei J.T."/>
            <person name="Ye R.Z."/>
            <person name="Que T.C."/>
            <person name="Du C.H."/>
            <person name="Zhou Y.H."/>
            <person name="Cheng J.X."/>
            <person name="Dai P.F."/>
            <person name="Guo W.B."/>
            <person name="Han X.H."/>
            <person name="Huang E.J."/>
            <person name="Li L.F."/>
            <person name="Wei W."/>
            <person name="Gao Y.C."/>
            <person name="Liu J.Z."/>
            <person name="Shao H.Z."/>
            <person name="Wang X."/>
            <person name="Wang C.C."/>
            <person name="Yang T.C."/>
            <person name="Huo Q.B."/>
            <person name="Li W."/>
            <person name="Chen H.Y."/>
            <person name="Chen S.E."/>
            <person name="Zhou L.G."/>
            <person name="Ni X.B."/>
            <person name="Tian J.H."/>
            <person name="Sheng Y."/>
            <person name="Liu T."/>
            <person name="Pan Y.S."/>
            <person name="Xia L.Y."/>
            <person name="Li J."/>
            <person name="Zhao F."/>
            <person name="Cao W.C."/>
        </authorList>
    </citation>
    <scope>NUCLEOTIDE SEQUENCE [LARGE SCALE GENOMIC DNA]</scope>
    <source>
        <strain evidence="1">Iper-2018</strain>
    </source>
</reference>
<evidence type="ECO:0000313" key="2">
    <source>
        <dbReference type="Proteomes" id="UP000805193"/>
    </source>
</evidence>
<protein>
    <submittedName>
        <fullName evidence="1">Uncharacterized protein</fullName>
    </submittedName>
</protein>
<dbReference type="Proteomes" id="UP000805193">
    <property type="component" value="Unassembled WGS sequence"/>
</dbReference>
<dbReference type="EMBL" id="JABSTQ010010184">
    <property type="protein sequence ID" value="KAG0422762.1"/>
    <property type="molecule type" value="Genomic_DNA"/>
</dbReference>
<gene>
    <name evidence="1" type="ORF">HPB47_001425</name>
</gene>
<comment type="caution">
    <text evidence="1">The sequence shown here is derived from an EMBL/GenBank/DDBJ whole genome shotgun (WGS) entry which is preliminary data.</text>
</comment>
<keyword evidence="2" id="KW-1185">Reference proteome</keyword>
<organism evidence="1 2">
    <name type="scientific">Ixodes persulcatus</name>
    <name type="common">Taiga tick</name>
    <dbReference type="NCBI Taxonomy" id="34615"/>
    <lineage>
        <taxon>Eukaryota</taxon>
        <taxon>Metazoa</taxon>
        <taxon>Ecdysozoa</taxon>
        <taxon>Arthropoda</taxon>
        <taxon>Chelicerata</taxon>
        <taxon>Arachnida</taxon>
        <taxon>Acari</taxon>
        <taxon>Parasitiformes</taxon>
        <taxon>Ixodida</taxon>
        <taxon>Ixodoidea</taxon>
        <taxon>Ixodidae</taxon>
        <taxon>Ixodinae</taxon>
        <taxon>Ixodes</taxon>
    </lineage>
</organism>
<evidence type="ECO:0000313" key="1">
    <source>
        <dbReference type="EMBL" id="KAG0422762.1"/>
    </source>
</evidence>
<name>A0AC60PPR9_IXOPE</name>
<sequence>MLALGLFIAMSGQVAHNYTLIFGDIALLQLLVTLRFYCAGTFQTVTRDLVHVSHPMVCHIVRMVMMLIVSVLFRRLVHFPAASECHTVMLDLYRMGQFPGITGCIDCTHVCIRSPGGDDAEVYRN</sequence>